<dbReference type="OrthoDB" id="1118734at2"/>
<dbReference type="Pfam" id="PF10677">
    <property type="entry name" value="DUF2490"/>
    <property type="match status" value="1"/>
</dbReference>
<organism evidence="1 2">
    <name type="scientific">Flavobacterium nackdongense</name>
    <dbReference type="NCBI Taxonomy" id="2547394"/>
    <lineage>
        <taxon>Bacteria</taxon>
        <taxon>Pseudomonadati</taxon>
        <taxon>Bacteroidota</taxon>
        <taxon>Flavobacteriia</taxon>
        <taxon>Flavobacteriales</taxon>
        <taxon>Flavobacteriaceae</taxon>
        <taxon>Flavobacterium</taxon>
    </lineage>
</organism>
<dbReference type="InterPro" id="IPR019619">
    <property type="entry name" value="DUF2490"/>
</dbReference>
<dbReference type="EMBL" id="CP037933">
    <property type="protein sequence ID" value="QBN17912.1"/>
    <property type="molecule type" value="Genomic_DNA"/>
</dbReference>
<dbReference type="KEGG" id="fnk:E1750_03540"/>
<sequence>MFFALFTQAKICSRQIYKVNLQSKLKTQLKHTILKTNLLKILLVLFPAVLLAQTVKPKEINEQFQTWVSLNTVTKFSPHWGIAADVHLRTNDFFQDNNFFFLRGGLAYIPNSKFSFTAGYAHMWLAPKNPTWSTFSDENRIYQQVQMITKQGNVALLQRIRNEQRWQEIIVNDQETGENKFSNRVRYLLSATIPVFKNKKAPSLVLSDELLVQFGQDIVLNTFDQNRFFIGIKQSINPKLSFDFGYMNVYQQKSNGYQYDMNHTLRLFFYMSSSIAHAD</sequence>
<gene>
    <name evidence="1" type="ORF">E1750_03540</name>
</gene>
<keyword evidence="2" id="KW-1185">Reference proteome</keyword>
<protein>
    <submittedName>
        <fullName evidence="1">DUF2490 domain-containing protein</fullName>
    </submittedName>
</protein>
<dbReference type="SUPFAM" id="SSF56935">
    <property type="entry name" value="Porins"/>
    <property type="match status" value="1"/>
</dbReference>
<evidence type="ECO:0000313" key="1">
    <source>
        <dbReference type="EMBL" id="QBN17912.1"/>
    </source>
</evidence>
<accession>A0A4V1AGG0</accession>
<name>A0A4V1AGG0_9FLAO</name>
<dbReference type="AlphaFoldDB" id="A0A4V1AGG0"/>
<proteinExistence type="predicted"/>
<dbReference type="Proteomes" id="UP000291124">
    <property type="component" value="Chromosome"/>
</dbReference>
<reference evidence="2" key="1">
    <citation type="submission" date="2019-03" db="EMBL/GenBank/DDBJ databases">
        <title>Flavobacterium sp.</title>
        <authorList>
            <person name="Kim H."/>
        </authorList>
    </citation>
    <scope>NUCLEOTIDE SEQUENCE [LARGE SCALE GENOMIC DNA]</scope>
    <source>
        <strain evidence="2">GS13</strain>
    </source>
</reference>
<evidence type="ECO:0000313" key="2">
    <source>
        <dbReference type="Proteomes" id="UP000291124"/>
    </source>
</evidence>